<evidence type="ECO:0000256" key="3">
    <source>
        <dbReference type="ARBA" id="ARBA00025065"/>
    </source>
</evidence>
<evidence type="ECO:0000256" key="5">
    <source>
        <dbReference type="ARBA" id="ARBA00049485"/>
    </source>
</evidence>
<dbReference type="InterPro" id="IPR036812">
    <property type="entry name" value="NAD(P)_OxRdtase_dom_sf"/>
</dbReference>
<dbReference type="EC" id="1.1.1.307" evidence="1"/>
<dbReference type="InterPro" id="IPR018170">
    <property type="entry name" value="Aldo/ket_reductase_CS"/>
</dbReference>
<keyword evidence="2" id="KW-0560">Oxidoreductase</keyword>
<evidence type="ECO:0000256" key="1">
    <source>
        <dbReference type="ARBA" id="ARBA00012845"/>
    </source>
</evidence>
<name>A0A1L9P4T9_ASPVE</name>
<dbReference type="GeneID" id="63732016"/>
<accession>A0A1L9P4T9</accession>
<dbReference type="PRINTS" id="PR00069">
    <property type="entry name" value="ALDKETRDTASE"/>
</dbReference>
<sequence>MDYLDLYLMHWPVSTSSKGFAIELNNWNFINTWEEMQKVPSHKVHNIGVSNFGIANLQRLLHHPSCKVVPAVNQIELHPYWPSWRILKYCKNHGIHCTAYSCLGSTGSPLFDNPVVLELSQSKGKSPQQILIMWGIQRDTSVVPKTVTPVRIKENSELDGWGLSNHEMDLLNGCTIRFKSCNGMWLRGKIFFEDGD</sequence>
<proteinExistence type="predicted"/>
<dbReference type="RefSeq" id="XP_040662227.1">
    <property type="nucleotide sequence ID" value="XM_040816505.1"/>
</dbReference>
<comment type="function">
    <text evidence="3">Catalyzes the initial reaction in the xylose utilization pathway by reducing D-xylose into xylitol. Xylose is a major component of hemicelluloses such as xylan. Most fungi utilize D-xylose via three enzymatic reactions, xylose reductase (XR), xylitol dehydrogenase (XDH), and xylulokinase, to form xylulose 5-phosphate, which enters pentose phosphate pathway.</text>
</comment>
<evidence type="ECO:0000256" key="4">
    <source>
        <dbReference type="ARBA" id="ARBA00047534"/>
    </source>
</evidence>
<evidence type="ECO:0000256" key="2">
    <source>
        <dbReference type="ARBA" id="ARBA00023002"/>
    </source>
</evidence>
<protein>
    <recommendedName>
        <fullName evidence="1">D-xylose reductase [NAD(P)H]</fullName>
        <ecNumber evidence="1">1.1.1.307</ecNumber>
    </recommendedName>
</protein>
<organism evidence="7 8">
    <name type="scientific">Aspergillus versicolor CBS 583.65</name>
    <dbReference type="NCBI Taxonomy" id="1036611"/>
    <lineage>
        <taxon>Eukaryota</taxon>
        <taxon>Fungi</taxon>
        <taxon>Dikarya</taxon>
        <taxon>Ascomycota</taxon>
        <taxon>Pezizomycotina</taxon>
        <taxon>Eurotiomycetes</taxon>
        <taxon>Eurotiomycetidae</taxon>
        <taxon>Eurotiales</taxon>
        <taxon>Aspergillaceae</taxon>
        <taxon>Aspergillus</taxon>
        <taxon>Aspergillus subgen. Nidulantes</taxon>
    </lineage>
</organism>
<comment type="catalytic activity">
    <reaction evidence="5">
        <text>xylitol + NAD(+) = D-xylose + NADH + H(+)</text>
        <dbReference type="Rhea" id="RHEA:27441"/>
        <dbReference type="ChEBI" id="CHEBI:15378"/>
        <dbReference type="ChEBI" id="CHEBI:17151"/>
        <dbReference type="ChEBI" id="CHEBI:53455"/>
        <dbReference type="ChEBI" id="CHEBI:57540"/>
        <dbReference type="ChEBI" id="CHEBI:57945"/>
        <dbReference type="EC" id="1.1.1.307"/>
    </reaction>
</comment>
<dbReference type="Gene3D" id="3.20.20.100">
    <property type="entry name" value="NADP-dependent oxidoreductase domain"/>
    <property type="match status" value="1"/>
</dbReference>
<dbReference type="GO" id="GO:0016491">
    <property type="term" value="F:oxidoreductase activity"/>
    <property type="evidence" value="ECO:0007669"/>
    <property type="project" value="UniProtKB-KW"/>
</dbReference>
<evidence type="ECO:0000313" key="7">
    <source>
        <dbReference type="EMBL" id="OJI96464.1"/>
    </source>
</evidence>
<dbReference type="Pfam" id="PF00248">
    <property type="entry name" value="Aldo_ket_red"/>
    <property type="match status" value="1"/>
</dbReference>
<dbReference type="SUPFAM" id="SSF51430">
    <property type="entry name" value="NAD(P)-linked oxidoreductase"/>
    <property type="match status" value="1"/>
</dbReference>
<feature type="domain" description="NADP-dependent oxidoreductase" evidence="6">
    <location>
        <begin position="2"/>
        <end position="169"/>
    </location>
</feature>
<dbReference type="EMBL" id="KV878125">
    <property type="protein sequence ID" value="OJI96464.1"/>
    <property type="molecule type" value="Genomic_DNA"/>
</dbReference>
<comment type="catalytic activity">
    <reaction evidence="4">
        <text>xylitol + NADP(+) = D-xylose + NADPH + H(+)</text>
        <dbReference type="Rhea" id="RHEA:27445"/>
        <dbReference type="ChEBI" id="CHEBI:15378"/>
        <dbReference type="ChEBI" id="CHEBI:17151"/>
        <dbReference type="ChEBI" id="CHEBI:53455"/>
        <dbReference type="ChEBI" id="CHEBI:57783"/>
        <dbReference type="ChEBI" id="CHEBI:58349"/>
        <dbReference type="EC" id="1.1.1.307"/>
    </reaction>
</comment>
<dbReference type="VEuPathDB" id="FungiDB:ASPVEDRAFT_78234"/>
<reference evidence="8" key="1">
    <citation type="journal article" date="2017" name="Genome Biol.">
        <title>Comparative genomics reveals high biological diversity and specific adaptations in the industrially and medically important fungal genus Aspergillus.</title>
        <authorList>
            <person name="de Vries R.P."/>
            <person name="Riley R."/>
            <person name="Wiebenga A."/>
            <person name="Aguilar-Osorio G."/>
            <person name="Amillis S."/>
            <person name="Uchima C.A."/>
            <person name="Anderluh G."/>
            <person name="Asadollahi M."/>
            <person name="Askin M."/>
            <person name="Barry K."/>
            <person name="Battaglia E."/>
            <person name="Bayram O."/>
            <person name="Benocci T."/>
            <person name="Braus-Stromeyer S.A."/>
            <person name="Caldana C."/>
            <person name="Canovas D."/>
            <person name="Cerqueira G.C."/>
            <person name="Chen F."/>
            <person name="Chen W."/>
            <person name="Choi C."/>
            <person name="Clum A."/>
            <person name="Dos Santos R.A."/>
            <person name="Damasio A.R."/>
            <person name="Diallinas G."/>
            <person name="Emri T."/>
            <person name="Fekete E."/>
            <person name="Flipphi M."/>
            <person name="Freyberg S."/>
            <person name="Gallo A."/>
            <person name="Gournas C."/>
            <person name="Habgood R."/>
            <person name="Hainaut M."/>
            <person name="Harispe M.L."/>
            <person name="Henrissat B."/>
            <person name="Hilden K.S."/>
            <person name="Hope R."/>
            <person name="Hossain A."/>
            <person name="Karabika E."/>
            <person name="Karaffa L."/>
            <person name="Karanyi Z."/>
            <person name="Krasevec N."/>
            <person name="Kuo A."/>
            <person name="Kusch H."/>
            <person name="LaButti K."/>
            <person name="Lagendijk E.L."/>
            <person name="Lapidus A."/>
            <person name="Levasseur A."/>
            <person name="Lindquist E."/>
            <person name="Lipzen A."/>
            <person name="Logrieco A.F."/>
            <person name="MacCabe A."/>
            <person name="Maekelae M.R."/>
            <person name="Malavazi I."/>
            <person name="Melin P."/>
            <person name="Meyer V."/>
            <person name="Mielnichuk N."/>
            <person name="Miskei M."/>
            <person name="Molnar A.P."/>
            <person name="Mule G."/>
            <person name="Ngan C.Y."/>
            <person name="Orejas M."/>
            <person name="Orosz E."/>
            <person name="Ouedraogo J.P."/>
            <person name="Overkamp K.M."/>
            <person name="Park H.-S."/>
            <person name="Perrone G."/>
            <person name="Piumi F."/>
            <person name="Punt P.J."/>
            <person name="Ram A.F."/>
            <person name="Ramon A."/>
            <person name="Rauscher S."/>
            <person name="Record E."/>
            <person name="Riano-Pachon D.M."/>
            <person name="Robert V."/>
            <person name="Roehrig J."/>
            <person name="Ruller R."/>
            <person name="Salamov A."/>
            <person name="Salih N.S."/>
            <person name="Samson R.A."/>
            <person name="Sandor E."/>
            <person name="Sanguinetti M."/>
            <person name="Schuetze T."/>
            <person name="Sepcic K."/>
            <person name="Shelest E."/>
            <person name="Sherlock G."/>
            <person name="Sophianopoulou V."/>
            <person name="Squina F.M."/>
            <person name="Sun H."/>
            <person name="Susca A."/>
            <person name="Todd R.B."/>
            <person name="Tsang A."/>
            <person name="Unkles S.E."/>
            <person name="van de Wiele N."/>
            <person name="van Rossen-Uffink D."/>
            <person name="Oliveira J.V."/>
            <person name="Vesth T.C."/>
            <person name="Visser J."/>
            <person name="Yu J.-H."/>
            <person name="Zhou M."/>
            <person name="Andersen M.R."/>
            <person name="Archer D.B."/>
            <person name="Baker S.E."/>
            <person name="Benoit I."/>
            <person name="Brakhage A.A."/>
            <person name="Braus G.H."/>
            <person name="Fischer R."/>
            <person name="Frisvad J.C."/>
            <person name="Goldman G.H."/>
            <person name="Houbraken J."/>
            <person name="Oakley B."/>
            <person name="Pocsi I."/>
            <person name="Scazzocchio C."/>
            <person name="Seiboth B."/>
            <person name="vanKuyk P.A."/>
            <person name="Wortman J."/>
            <person name="Dyer P.S."/>
            <person name="Grigoriev I.V."/>
        </authorList>
    </citation>
    <scope>NUCLEOTIDE SEQUENCE [LARGE SCALE GENOMIC DNA]</scope>
    <source>
        <strain evidence="8">CBS 583.65</strain>
    </source>
</reference>
<evidence type="ECO:0000313" key="8">
    <source>
        <dbReference type="Proteomes" id="UP000184073"/>
    </source>
</evidence>
<dbReference type="Proteomes" id="UP000184073">
    <property type="component" value="Unassembled WGS sequence"/>
</dbReference>
<keyword evidence="8" id="KW-1185">Reference proteome</keyword>
<dbReference type="PANTHER" id="PTHR11732">
    <property type="entry name" value="ALDO/KETO REDUCTASE"/>
    <property type="match status" value="1"/>
</dbReference>
<dbReference type="PROSITE" id="PS00063">
    <property type="entry name" value="ALDOKETO_REDUCTASE_3"/>
    <property type="match status" value="1"/>
</dbReference>
<dbReference type="InterPro" id="IPR020471">
    <property type="entry name" value="AKR"/>
</dbReference>
<dbReference type="InterPro" id="IPR023210">
    <property type="entry name" value="NADP_OxRdtase_dom"/>
</dbReference>
<dbReference type="OrthoDB" id="416253at2759"/>
<evidence type="ECO:0000259" key="6">
    <source>
        <dbReference type="Pfam" id="PF00248"/>
    </source>
</evidence>
<dbReference type="AlphaFoldDB" id="A0A1L9P4T9"/>
<gene>
    <name evidence="7" type="ORF">ASPVEDRAFT_78234</name>
</gene>
<dbReference type="STRING" id="1036611.A0A1L9P4T9"/>